<evidence type="ECO:0000256" key="1">
    <source>
        <dbReference type="SAM" id="Coils"/>
    </source>
</evidence>
<evidence type="ECO:0008006" key="4">
    <source>
        <dbReference type="Google" id="ProtNLM"/>
    </source>
</evidence>
<evidence type="ECO:0000313" key="2">
    <source>
        <dbReference type="EMBL" id="BEG98735.1"/>
    </source>
</evidence>
<dbReference type="SUPFAM" id="SSF160574">
    <property type="entry name" value="BT0923-like"/>
    <property type="match status" value="1"/>
</dbReference>
<accession>A0ABM8IFS1</accession>
<sequence length="179" mass="20786">MQVQAQETDKKAVKNEIKEAKKEVKKEKQVLKAEKKELRKLEKGDVSYQSKQEFYSDFGDVKDAQWKRSDYFDEVTFTKDGQSMKAYYDSQSKLVGTTSHKKFEDLPISAQKEIKSKYKNYIIKSVMLFDDNEANDSDMLLYGAQFEDSDNYFVELIKGDSGIVLQVTPEGNVFYFTKL</sequence>
<evidence type="ECO:0000313" key="3">
    <source>
        <dbReference type="Proteomes" id="UP001496674"/>
    </source>
</evidence>
<gene>
    <name evidence="2" type="ORF">BSYN_10000</name>
</gene>
<keyword evidence="3" id="KW-1185">Reference proteome</keyword>
<proteinExistence type="predicted"/>
<protein>
    <recommendedName>
        <fullName evidence="4">Lipoprotein</fullName>
    </recommendedName>
</protein>
<dbReference type="Proteomes" id="UP001496674">
    <property type="component" value="Chromosome"/>
</dbReference>
<organism evidence="2 3">
    <name type="scientific">Bacteroides sedimenti</name>
    <dbReference type="NCBI Taxonomy" id="2136147"/>
    <lineage>
        <taxon>Bacteria</taxon>
        <taxon>Pseudomonadati</taxon>
        <taxon>Bacteroidota</taxon>
        <taxon>Bacteroidia</taxon>
        <taxon>Bacteroidales</taxon>
        <taxon>Bacteroidaceae</taxon>
        <taxon>Bacteroides</taxon>
    </lineage>
</organism>
<dbReference type="EMBL" id="AP028055">
    <property type="protein sequence ID" value="BEG98735.1"/>
    <property type="molecule type" value="Genomic_DNA"/>
</dbReference>
<reference evidence="2 3" key="1">
    <citation type="submission" date="2023-04" db="EMBL/GenBank/DDBJ databases">
        <title>Draft genome sequence of acteroides sedimenti strain YN3PY1.</title>
        <authorList>
            <person name="Yoshida N."/>
        </authorList>
    </citation>
    <scope>NUCLEOTIDE SEQUENCE [LARGE SCALE GENOMIC DNA]</scope>
    <source>
        <strain evidence="2 3">YN3PY1</strain>
    </source>
</reference>
<feature type="coiled-coil region" evidence="1">
    <location>
        <begin position="3"/>
        <end position="44"/>
    </location>
</feature>
<keyword evidence="1" id="KW-0175">Coiled coil</keyword>
<dbReference type="Gene3D" id="3.10.450.360">
    <property type="match status" value="1"/>
</dbReference>
<name>A0ABM8IFS1_9BACE</name>